<gene>
    <name evidence="8" type="ORF">SSLFYP27_02009</name>
</gene>
<dbReference type="GO" id="GO:0016755">
    <property type="term" value="F:aminoacyltransferase activity"/>
    <property type="evidence" value="ECO:0007669"/>
    <property type="project" value="InterPro"/>
</dbReference>
<dbReference type="InterPro" id="IPR030903">
    <property type="entry name" value="CDPS"/>
</dbReference>
<dbReference type="Gene3D" id="3.40.50.11710">
    <property type="entry name" value="Cyclodipeptide synthase"/>
    <property type="match status" value="1"/>
</dbReference>
<dbReference type="AlphaFoldDB" id="A0A6N3E8E2"/>
<keyword evidence="8" id="KW-0012">Acyltransferase</keyword>
<accession>A0A6N3E8E2</accession>
<name>A0A6N3E8E2_STASI</name>
<proteinExistence type="inferred from homology"/>
<dbReference type="EMBL" id="CACRUO010000049">
    <property type="protein sequence ID" value="VYU36942.1"/>
    <property type="molecule type" value="Genomic_DNA"/>
</dbReference>
<evidence type="ECO:0000313" key="8">
    <source>
        <dbReference type="EMBL" id="VYU36942.1"/>
    </source>
</evidence>
<dbReference type="EC" id="2.3.2.22" evidence="5"/>
<protein>
    <recommendedName>
        <fullName evidence="6">Cyclo(L-leucyl-L-leucyl) synthase</fullName>
        <ecNumber evidence="5">2.3.2.22</ecNumber>
    </recommendedName>
    <alternativeName>
        <fullName evidence="7">Cyclodileucine synthase</fullName>
    </alternativeName>
    <alternativeName>
        <fullName evidence="3">Cyclodipeptide synthase</fullName>
    </alternativeName>
</protein>
<evidence type="ECO:0000256" key="5">
    <source>
        <dbReference type="ARBA" id="ARBA00066881"/>
    </source>
</evidence>
<evidence type="ECO:0000256" key="1">
    <source>
        <dbReference type="ARBA" id="ARBA00006034"/>
    </source>
</evidence>
<dbReference type="NCBIfam" id="TIGR04539">
    <property type="entry name" value="tRNA_cyclodipep"/>
    <property type="match status" value="1"/>
</dbReference>
<dbReference type="Pfam" id="PF16715">
    <property type="entry name" value="CDPS"/>
    <property type="match status" value="1"/>
</dbReference>
<keyword evidence="2 8" id="KW-0808">Transferase</keyword>
<evidence type="ECO:0000256" key="4">
    <source>
        <dbReference type="ARBA" id="ARBA00052196"/>
    </source>
</evidence>
<dbReference type="InterPro" id="IPR038622">
    <property type="entry name" value="CDPS_sf"/>
</dbReference>
<sequence length="234" mass="27403">MQNFKVDFLTKNCKQIYQRKKHVILGISPFTSKYNESYIRKIIQWANSNFDDFSILLAGEESKNLLECLGYSSSKANQKVRKEIKRQIRFCEYEIIKCNKTITNRIHRFSDFKNNIYYIDIYKTIVDQFNTDSNFKNSCLKMSLQALQSKGKNVNTSIEITDETLEYAAQYVLAELPFFLNANPIINTQETLMAYHAPWELGTNIINDQFNLKMNEKQGYIILTEKGDNYVKSV</sequence>
<evidence type="ECO:0000256" key="2">
    <source>
        <dbReference type="ARBA" id="ARBA00022679"/>
    </source>
</evidence>
<evidence type="ECO:0000256" key="3">
    <source>
        <dbReference type="ARBA" id="ARBA00030771"/>
    </source>
</evidence>
<comment type="catalytic activity">
    <reaction evidence="4">
        <text>2 L-leucyl-tRNA(Leu) = cyclo(L-leucyl-L-leucyl) + 2 tRNA(Leu) + 2 H(+)</text>
        <dbReference type="Rhea" id="RHEA:46452"/>
        <dbReference type="Rhea" id="RHEA-COMP:9613"/>
        <dbReference type="Rhea" id="RHEA-COMP:9622"/>
        <dbReference type="ChEBI" id="CHEBI:15378"/>
        <dbReference type="ChEBI" id="CHEBI:67269"/>
        <dbReference type="ChEBI" id="CHEBI:78442"/>
        <dbReference type="ChEBI" id="CHEBI:78494"/>
        <dbReference type="EC" id="2.3.2.22"/>
    </reaction>
</comment>
<evidence type="ECO:0000256" key="7">
    <source>
        <dbReference type="ARBA" id="ARBA00078630"/>
    </source>
</evidence>
<evidence type="ECO:0000256" key="6">
    <source>
        <dbReference type="ARBA" id="ARBA00069891"/>
    </source>
</evidence>
<dbReference type="RefSeq" id="WP_156666905.1">
    <property type="nucleotide sequence ID" value="NZ_CACRUO010000049.1"/>
</dbReference>
<comment type="similarity">
    <text evidence="1">Belongs to the CDPS family.</text>
</comment>
<reference evidence="8" key="1">
    <citation type="submission" date="2019-11" db="EMBL/GenBank/DDBJ databases">
        <authorList>
            <person name="Feng L."/>
        </authorList>
    </citation>
    <scope>NUCLEOTIDE SEQUENCE</scope>
    <source>
        <strain evidence="8">SsimulansLFYP27</strain>
    </source>
</reference>
<dbReference type="FunFam" id="3.40.50.11710:FF:000001">
    <property type="entry name" value="Cyclo(L-leucyl-L-leucyl) synthase"/>
    <property type="match status" value="1"/>
</dbReference>
<organism evidence="8">
    <name type="scientific">Staphylococcus simulans</name>
    <dbReference type="NCBI Taxonomy" id="1286"/>
    <lineage>
        <taxon>Bacteria</taxon>
        <taxon>Bacillati</taxon>
        <taxon>Bacillota</taxon>
        <taxon>Bacilli</taxon>
        <taxon>Bacillales</taxon>
        <taxon>Staphylococcaceae</taxon>
        <taxon>Staphylococcus</taxon>
    </lineage>
</organism>